<dbReference type="RefSeq" id="WP_255232973.1">
    <property type="nucleotide sequence ID" value="NZ_CP090616.1"/>
</dbReference>
<organism evidence="4 5">
    <name type="scientific">Vibrio pelagius</name>
    <dbReference type="NCBI Taxonomy" id="28169"/>
    <lineage>
        <taxon>Bacteria</taxon>
        <taxon>Pseudomonadati</taxon>
        <taxon>Pseudomonadota</taxon>
        <taxon>Gammaproteobacteria</taxon>
        <taxon>Vibrionales</taxon>
        <taxon>Vibrionaceae</taxon>
        <taxon>Vibrio</taxon>
    </lineage>
</organism>
<keyword evidence="4" id="KW-0614">Plasmid</keyword>
<dbReference type="SUPFAM" id="SSF53850">
    <property type="entry name" value="Periplasmic binding protein-like II"/>
    <property type="match status" value="1"/>
</dbReference>
<gene>
    <name evidence="4" type="ORF">LZI70_19825</name>
</gene>
<evidence type="ECO:0000259" key="2">
    <source>
        <dbReference type="Pfam" id="PF00496"/>
    </source>
</evidence>
<dbReference type="Pfam" id="PF00496">
    <property type="entry name" value="SBP_bac_5"/>
    <property type="match status" value="1"/>
</dbReference>
<evidence type="ECO:0000256" key="1">
    <source>
        <dbReference type="ARBA" id="ARBA00023125"/>
    </source>
</evidence>
<geneLocation type="plasmid" evidence="4 5">
    <name>p_1</name>
</geneLocation>
<dbReference type="Gene3D" id="3.40.190.10">
    <property type="entry name" value="Periplasmic binding protein-like II"/>
    <property type="match status" value="1"/>
</dbReference>
<keyword evidence="1" id="KW-0238">DNA-binding</keyword>
<dbReference type="Proteomes" id="UP001059120">
    <property type="component" value="Plasmid p_1"/>
</dbReference>
<feature type="domain" description="Transcriptional regulator SgrR N-terminal HTH" evidence="3">
    <location>
        <begin position="15"/>
        <end position="101"/>
    </location>
</feature>
<name>A0ABY5GAR7_VIBPE</name>
<evidence type="ECO:0000259" key="3">
    <source>
        <dbReference type="Pfam" id="PF12793"/>
    </source>
</evidence>
<accession>A0ABY5GAR7</accession>
<dbReference type="InterPro" id="IPR025370">
    <property type="entry name" value="SgrR_HTH_N"/>
</dbReference>
<reference evidence="4" key="1">
    <citation type="submission" date="2022-01" db="EMBL/GenBank/DDBJ databases">
        <title>Alginate degradation mechanism of Vibrio pelagius WXL662.</title>
        <authorList>
            <person name="He X."/>
        </authorList>
    </citation>
    <scope>NUCLEOTIDE SEQUENCE</scope>
    <source>
        <strain evidence="4">WXL662</strain>
        <plasmid evidence="4">p_1</plasmid>
    </source>
</reference>
<dbReference type="Pfam" id="PF12793">
    <property type="entry name" value="SgrR_N"/>
    <property type="match status" value="1"/>
</dbReference>
<keyword evidence="5" id="KW-1185">Reference proteome</keyword>
<dbReference type="InterPro" id="IPR039424">
    <property type="entry name" value="SBP_5"/>
</dbReference>
<dbReference type="PANTHER" id="PTHR30290:SF72">
    <property type="entry name" value="HTH-TYPE TRANSCRIPTIONAL REGULATOR SGRR"/>
    <property type="match status" value="1"/>
</dbReference>
<feature type="domain" description="Solute-binding protein family 5" evidence="2">
    <location>
        <begin position="173"/>
        <end position="298"/>
    </location>
</feature>
<dbReference type="PANTHER" id="PTHR30290">
    <property type="entry name" value="PERIPLASMIC BINDING COMPONENT OF ABC TRANSPORTER"/>
    <property type="match status" value="1"/>
</dbReference>
<dbReference type="InterPro" id="IPR000914">
    <property type="entry name" value="SBP_5_dom"/>
</dbReference>
<evidence type="ECO:0000313" key="4">
    <source>
        <dbReference type="EMBL" id="UTT87272.1"/>
    </source>
</evidence>
<evidence type="ECO:0000313" key="5">
    <source>
        <dbReference type="Proteomes" id="UP001059120"/>
    </source>
</evidence>
<sequence>MYEAISAIHLQRLRQLEDAFGLGDIETSIAELSEVLFCSTRNVTKVMKKLHALGLIHWVAGRGRGIKSHFSIVVKFEELLTLQVLSKVQAGSLNDAYQFAETFHYQGWFRKNLPKWLETYSESNENSDQVIFIVPHALERCHPVDLFDIHSGLYATVLFDTLINFDPLTDSFTPHLAHQFQKTDFGFAFRIRPNVHFHNGVLLTPQLVREHFLKLKDYNDLYRQLLASIESIEVNRQWVEIRMRYDDPMLLHLLSDVHFSVILNNEIEEGFPIGTGSYSWDTRNESSWSLVKNERYFGVHGILSRADFWRLDSAEAQLNPYVIRYESINTPKSFSSEDIPINGCNALCFHQRLPKNMRKVLVYLFKHKIKRAPNTSKNPCTTLIGYGEALELQALTPLSDEQIVESLEFTTLRYFIEDSEVLQPALEHLNHLGIETIPVNSIEAADFWVGDYSFGNNVTIGQYYWLLCSDYAQLMLPVTTIQRWKNQMLLSQSLPDFFYQLEQHCIDEYRVLPLWRKSTRYNCHSSIRGHRPNNFGLFNLAEIWLDKR</sequence>
<protein>
    <submittedName>
        <fullName evidence="4">SgrR family transcriptional regulator</fullName>
    </submittedName>
</protein>
<dbReference type="EMBL" id="CP090616">
    <property type="protein sequence ID" value="UTT87272.1"/>
    <property type="molecule type" value="Genomic_DNA"/>
</dbReference>
<proteinExistence type="predicted"/>